<reference evidence="2" key="1">
    <citation type="submission" date="2020-02" db="EMBL/GenBank/DDBJ databases">
        <authorList>
            <person name="Meier V. D."/>
        </authorList>
    </citation>
    <scope>NUCLEOTIDE SEQUENCE</scope>
    <source>
        <strain evidence="2">AVDCRST_MAG07</strain>
    </source>
</reference>
<protein>
    <submittedName>
        <fullName evidence="2">Uncharacterized protein</fullName>
    </submittedName>
</protein>
<gene>
    <name evidence="2" type="ORF">AVDCRST_MAG07-2265</name>
</gene>
<proteinExistence type="predicted"/>
<organism evidence="2">
    <name type="scientific">uncultured Frankineae bacterium</name>
    <dbReference type="NCBI Taxonomy" id="437475"/>
    <lineage>
        <taxon>Bacteria</taxon>
        <taxon>Bacillati</taxon>
        <taxon>Actinomycetota</taxon>
        <taxon>Actinomycetes</taxon>
        <taxon>Frankiales</taxon>
        <taxon>environmental samples</taxon>
    </lineage>
</organism>
<feature type="region of interest" description="Disordered" evidence="1">
    <location>
        <begin position="1"/>
        <end position="37"/>
    </location>
</feature>
<feature type="non-terminal residue" evidence="2">
    <location>
        <position position="1"/>
    </location>
</feature>
<evidence type="ECO:0000313" key="2">
    <source>
        <dbReference type="EMBL" id="CAA9339523.1"/>
    </source>
</evidence>
<sequence length="37" mass="4016">DRAPPRALGGPRSVRSCAARERGAREAPARPARRDTM</sequence>
<name>A0A6J4LRJ1_9ACTN</name>
<accession>A0A6J4LRJ1</accession>
<feature type="non-terminal residue" evidence="2">
    <location>
        <position position="37"/>
    </location>
</feature>
<dbReference type="AlphaFoldDB" id="A0A6J4LRJ1"/>
<dbReference type="EMBL" id="CADCUB010000112">
    <property type="protein sequence ID" value="CAA9339523.1"/>
    <property type="molecule type" value="Genomic_DNA"/>
</dbReference>
<evidence type="ECO:0000256" key="1">
    <source>
        <dbReference type="SAM" id="MobiDB-lite"/>
    </source>
</evidence>
<feature type="compositionally biased region" description="Basic and acidic residues" evidence="1">
    <location>
        <begin position="18"/>
        <end position="37"/>
    </location>
</feature>